<dbReference type="Proteomes" id="UP000663851">
    <property type="component" value="Unassembled WGS sequence"/>
</dbReference>
<dbReference type="Proteomes" id="UP000663833">
    <property type="component" value="Unassembled WGS sequence"/>
</dbReference>
<dbReference type="GO" id="GO:0016779">
    <property type="term" value="F:nucleotidyltransferase activity"/>
    <property type="evidence" value="ECO:0007669"/>
    <property type="project" value="UniProtKB-KW"/>
</dbReference>
<dbReference type="AlphaFoldDB" id="A0A817NGM4"/>
<dbReference type="EC" id="2.4.2.31" evidence="6"/>
<evidence type="ECO:0000313" key="15">
    <source>
        <dbReference type="Proteomes" id="UP000663825"/>
    </source>
</evidence>
<comment type="catalytic activity">
    <reaction evidence="5 6">
        <text>L-arginyl-[protein] + NAD(+) = N(omega)-(ADP-D-ribosyl)-L-arginyl-[protein] + nicotinamide + H(+)</text>
        <dbReference type="Rhea" id="RHEA:19149"/>
        <dbReference type="Rhea" id="RHEA-COMP:10532"/>
        <dbReference type="Rhea" id="RHEA-COMP:15087"/>
        <dbReference type="ChEBI" id="CHEBI:15378"/>
        <dbReference type="ChEBI" id="CHEBI:17154"/>
        <dbReference type="ChEBI" id="CHEBI:29965"/>
        <dbReference type="ChEBI" id="CHEBI:57540"/>
        <dbReference type="ChEBI" id="CHEBI:142554"/>
        <dbReference type="EC" id="2.4.2.31"/>
    </reaction>
</comment>
<evidence type="ECO:0000313" key="10">
    <source>
        <dbReference type="EMBL" id="CAF3741309.1"/>
    </source>
</evidence>
<evidence type="ECO:0000256" key="3">
    <source>
        <dbReference type="ARBA" id="ARBA00022679"/>
    </source>
</evidence>
<accession>A0A817NGM4</accession>
<comment type="similarity">
    <text evidence="1 6">Belongs to the Arg-specific ADP-ribosyltransferase family.</text>
</comment>
<dbReference type="Proteomes" id="UP000663848">
    <property type="component" value="Unassembled WGS sequence"/>
</dbReference>
<evidence type="ECO:0000256" key="2">
    <source>
        <dbReference type="ARBA" id="ARBA00022676"/>
    </source>
</evidence>
<gene>
    <name evidence="9" type="ORF">FME351_LOCUS11874</name>
    <name evidence="10" type="ORF">GRG538_LOCUS30863</name>
    <name evidence="12" type="ORF">HFQ381_LOCUS16069</name>
    <name evidence="8" type="ORF">LUA448_LOCUS13744</name>
    <name evidence="14" type="ORF">QYT958_LOCUS11883</name>
    <name evidence="7" type="ORF">TIS948_LOCUS7182</name>
    <name evidence="13" type="ORF">TSG867_LOCUS18227</name>
    <name evidence="11" type="ORF">UJA718_LOCUS6139</name>
</gene>
<dbReference type="Proteomes" id="UP000663873">
    <property type="component" value="Unassembled WGS sequence"/>
</dbReference>
<dbReference type="Pfam" id="PF01129">
    <property type="entry name" value="ART"/>
    <property type="match status" value="1"/>
</dbReference>
<evidence type="ECO:0000313" key="9">
    <source>
        <dbReference type="EMBL" id="CAF3431649.1"/>
    </source>
</evidence>
<dbReference type="Proteomes" id="UP000663825">
    <property type="component" value="Unassembled WGS sequence"/>
</dbReference>
<evidence type="ECO:0000313" key="8">
    <source>
        <dbReference type="EMBL" id="CAF3358724.1"/>
    </source>
</evidence>
<evidence type="ECO:0000313" key="13">
    <source>
        <dbReference type="EMBL" id="CAF4465978.1"/>
    </source>
</evidence>
<keyword evidence="6" id="KW-0521">NADP</keyword>
<dbReference type="InterPro" id="IPR000768">
    <property type="entry name" value="ART"/>
</dbReference>
<keyword evidence="2 6" id="KW-0328">Glycosyltransferase</keyword>
<evidence type="ECO:0000313" key="14">
    <source>
        <dbReference type="EMBL" id="CAF4606017.1"/>
    </source>
</evidence>
<dbReference type="OrthoDB" id="9983608at2759"/>
<organism evidence="7 15">
    <name type="scientific">Rotaria socialis</name>
    <dbReference type="NCBI Taxonomy" id="392032"/>
    <lineage>
        <taxon>Eukaryota</taxon>
        <taxon>Metazoa</taxon>
        <taxon>Spiralia</taxon>
        <taxon>Gnathifera</taxon>
        <taxon>Rotifera</taxon>
        <taxon>Eurotatoria</taxon>
        <taxon>Bdelloidea</taxon>
        <taxon>Philodinida</taxon>
        <taxon>Philodinidae</taxon>
        <taxon>Rotaria</taxon>
    </lineage>
</organism>
<keyword evidence="3 6" id="KW-0808">Transferase</keyword>
<evidence type="ECO:0000313" key="12">
    <source>
        <dbReference type="EMBL" id="CAF4340405.1"/>
    </source>
</evidence>
<dbReference type="EMBL" id="CAJNXB010000874">
    <property type="protein sequence ID" value="CAF3105582.1"/>
    <property type="molecule type" value="Genomic_DNA"/>
</dbReference>
<name>A0A817NGM4_9BILA</name>
<dbReference type="EMBL" id="CAJNYU010001389">
    <property type="protein sequence ID" value="CAF3431649.1"/>
    <property type="molecule type" value="Genomic_DNA"/>
</dbReference>
<dbReference type="EMBL" id="CAJOBR010001409">
    <property type="protein sequence ID" value="CAF4606017.1"/>
    <property type="molecule type" value="Genomic_DNA"/>
</dbReference>
<dbReference type="Proteomes" id="UP000663862">
    <property type="component" value="Unassembled WGS sequence"/>
</dbReference>
<dbReference type="EMBL" id="CAJOBQ010001206">
    <property type="protein sequence ID" value="CAF4465978.1"/>
    <property type="molecule type" value="Genomic_DNA"/>
</dbReference>
<reference evidence="7" key="1">
    <citation type="submission" date="2021-02" db="EMBL/GenBank/DDBJ databases">
        <authorList>
            <person name="Nowell W R."/>
        </authorList>
    </citation>
    <scope>NUCLEOTIDE SEQUENCE</scope>
</reference>
<keyword evidence="4" id="KW-0548">Nucleotidyltransferase</keyword>
<evidence type="ECO:0000256" key="6">
    <source>
        <dbReference type="RuleBase" id="RU361228"/>
    </source>
</evidence>
<proteinExistence type="inferred from homology"/>
<evidence type="ECO:0000256" key="5">
    <source>
        <dbReference type="ARBA" id="ARBA00047597"/>
    </source>
</evidence>
<evidence type="ECO:0000313" key="7">
    <source>
        <dbReference type="EMBL" id="CAF3105582.1"/>
    </source>
</evidence>
<dbReference type="Proteomes" id="UP000663869">
    <property type="component" value="Unassembled WGS sequence"/>
</dbReference>
<sequence length="356" mass="41381">MLKKRIQDVLYESNSVLLPIEGYQNERLVPLEEAIVPLFTIFDRKILQRNVWIAKKRCESPADGLSRDESASITLYTFEWNTNESSFYFILNQTLRMEDRQKLKPWFLYLKLFITALSRLPPIADTAYRGIKADLTNQYKPNSYSVWWGVSSCTDNIEILQSEQFCGKTGTRTIFVIKCLNGRSIRNHSYYQQENEIILMPGSYFQVDGCYDPSDEFHMVQLREIKPPYDSVPRADTNQWRQTTPGICLEGICTNTDCIAYQQEVIIPIGFRKFNVLTDATASISKCPLCSTYSKVSKIGFSHCQWRYRGIKQRVSGEQPISCMDEWCDIGEYSIFKHESQETYTWLQLIIEAKPK</sequence>
<dbReference type="EMBL" id="CAJOBO010001121">
    <property type="protein sequence ID" value="CAF4340405.1"/>
    <property type="molecule type" value="Genomic_DNA"/>
</dbReference>
<dbReference type="EMBL" id="CAJOBP010000565">
    <property type="protein sequence ID" value="CAF4194400.1"/>
    <property type="molecule type" value="Genomic_DNA"/>
</dbReference>
<dbReference type="EMBL" id="CAJNYD010001672">
    <property type="protein sequence ID" value="CAF3358724.1"/>
    <property type="molecule type" value="Genomic_DNA"/>
</dbReference>
<dbReference type="GO" id="GO:0106274">
    <property type="term" value="F:NAD+-protein-arginine ADP-ribosyltransferase activity"/>
    <property type="evidence" value="ECO:0007669"/>
    <property type="project" value="UniProtKB-EC"/>
</dbReference>
<dbReference type="PROSITE" id="PS51996">
    <property type="entry name" value="TR_MART"/>
    <property type="match status" value="1"/>
</dbReference>
<comment type="caution">
    <text evidence="7">The sequence shown here is derived from an EMBL/GenBank/DDBJ whole genome shotgun (WGS) entry which is preliminary data.</text>
</comment>
<evidence type="ECO:0000313" key="16">
    <source>
        <dbReference type="Proteomes" id="UP000663873"/>
    </source>
</evidence>
<dbReference type="SUPFAM" id="SSF56399">
    <property type="entry name" value="ADP-ribosylation"/>
    <property type="match status" value="1"/>
</dbReference>
<dbReference type="Proteomes" id="UP000663872">
    <property type="component" value="Unassembled WGS sequence"/>
</dbReference>
<protein>
    <recommendedName>
        <fullName evidence="6">NAD(P)(+)--arginine ADP-ribosyltransferase</fullName>
        <ecNumber evidence="6">2.4.2.31</ecNumber>
    </recommendedName>
    <alternativeName>
        <fullName evidence="6">Mono(ADP-ribosyl)transferase</fullName>
    </alternativeName>
</protein>
<evidence type="ECO:0000256" key="4">
    <source>
        <dbReference type="ARBA" id="ARBA00022695"/>
    </source>
</evidence>
<keyword evidence="16" id="KW-1185">Reference proteome</keyword>
<evidence type="ECO:0000313" key="11">
    <source>
        <dbReference type="EMBL" id="CAF4194400.1"/>
    </source>
</evidence>
<keyword evidence="6" id="KW-0520">NAD</keyword>
<dbReference type="Gene3D" id="3.90.176.10">
    <property type="entry name" value="Toxin ADP-ribosyltransferase, Chain A, domain 1"/>
    <property type="match status" value="1"/>
</dbReference>
<evidence type="ECO:0000256" key="1">
    <source>
        <dbReference type="ARBA" id="ARBA00009558"/>
    </source>
</evidence>
<dbReference type="EMBL" id="CAJNYT010005392">
    <property type="protein sequence ID" value="CAF3741309.1"/>
    <property type="molecule type" value="Genomic_DNA"/>
</dbReference>